<dbReference type="GO" id="GO:0031297">
    <property type="term" value="P:replication fork processing"/>
    <property type="evidence" value="ECO:0007669"/>
    <property type="project" value="TreeGrafter"/>
</dbReference>
<dbReference type="GO" id="GO:0042800">
    <property type="term" value="F:histone H3K4 methyltransferase activity"/>
    <property type="evidence" value="ECO:0007669"/>
    <property type="project" value="TreeGrafter"/>
</dbReference>
<dbReference type="GO" id="GO:0000014">
    <property type="term" value="F:single-stranded DNA endodeoxyribonuclease activity"/>
    <property type="evidence" value="ECO:0007669"/>
    <property type="project" value="TreeGrafter"/>
</dbReference>
<dbReference type="InterPro" id="IPR041426">
    <property type="entry name" value="Mos1_HTH"/>
</dbReference>
<dbReference type="GO" id="GO:0005634">
    <property type="term" value="C:nucleus"/>
    <property type="evidence" value="ECO:0007669"/>
    <property type="project" value="TreeGrafter"/>
</dbReference>
<dbReference type="OrthoDB" id="5872915at2759"/>
<accession>A0A7I4Z1C3</accession>
<protein>
    <submittedName>
        <fullName evidence="3">HTH_48 domain-containing protein</fullName>
    </submittedName>
</protein>
<dbReference type="GO" id="GO:0044774">
    <property type="term" value="P:mitotic DNA integrity checkpoint signaling"/>
    <property type="evidence" value="ECO:0007669"/>
    <property type="project" value="TreeGrafter"/>
</dbReference>
<dbReference type="GO" id="GO:0000729">
    <property type="term" value="P:DNA double-strand break processing"/>
    <property type="evidence" value="ECO:0007669"/>
    <property type="project" value="TreeGrafter"/>
</dbReference>
<dbReference type="GO" id="GO:0003697">
    <property type="term" value="F:single-stranded DNA binding"/>
    <property type="evidence" value="ECO:0007669"/>
    <property type="project" value="TreeGrafter"/>
</dbReference>
<name>A0A7I4Z1C3_HAECO</name>
<dbReference type="OMA" id="MPHELTK"/>
<reference evidence="3" key="1">
    <citation type="submission" date="2020-12" db="UniProtKB">
        <authorList>
            <consortium name="WormBaseParasite"/>
        </authorList>
    </citation>
    <scope>IDENTIFICATION</scope>
    <source>
        <strain evidence="3">MHco3</strain>
    </source>
</reference>
<dbReference type="GO" id="GO:0035861">
    <property type="term" value="C:site of double-strand break"/>
    <property type="evidence" value="ECO:0007669"/>
    <property type="project" value="TreeGrafter"/>
</dbReference>
<proteinExistence type="predicted"/>
<organism evidence="2 3">
    <name type="scientific">Haemonchus contortus</name>
    <name type="common">Barber pole worm</name>
    <dbReference type="NCBI Taxonomy" id="6289"/>
    <lineage>
        <taxon>Eukaryota</taxon>
        <taxon>Metazoa</taxon>
        <taxon>Ecdysozoa</taxon>
        <taxon>Nematoda</taxon>
        <taxon>Chromadorea</taxon>
        <taxon>Rhabditida</taxon>
        <taxon>Rhabditina</taxon>
        <taxon>Rhabditomorpha</taxon>
        <taxon>Strongyloidea</taxon>
        <taxon>Trichostrongylidae</taxon>
        <taxon>Haemonchus</taxon>
    </lineage>
</organism>
<dbReference type="Gene3D" id="1.10.10.1450">
    <property type="match status" value="1"/>
</dbReference>
<dbReference type="GO" id="GO:0003690">
    <property type="term" value="F:double-stranded DNA binding"/>
    <property type="evidence" value="ECO:0007669"/>
    <property type="project" value="TreeGrafter"/>
</dbReference>
<dbReference type="GO" id="GO:0006303">
    <property type="term" value="P:double-strand break repair via nonhomologous end joining"/>
    <property type="evidence" value="ECO:0007669"/>
    <property type="project" value="TreeGrafter"/>
</dbReference>
<dbReference type="GO" id="GO:0000793">
    <property type="term" value="C:condensed chromosome"/>
    <property type="evidence" value="ECO:0007669"/>
    <property type="project" value="TreeGrafter"/>
</dbReference>
<dbReference type="WBParaSite" id="HCON_00173580-00001">
    <property type="protein sequence ID" value="HCON_00173580-00001"/>
    <property type="gene ID" value="HCON_00173580"/>
</dbReference>
<evidence type="ECO:0000313" key="2">
    <source>
        <dbReference type="Proteomes" id="UP000025227"/>
    </source>
</evidence>
<dbReference type="InterPro" id="IPR052709">
    <property type="entry name" value="Transposase-MT_Hybrid"/>
</dbReference>
<keyword evidence="2" id="KW-1185">Reference proteome</keyword>
<dbReference type="AlphaFoldDB" id="A0A7I4Z1C3"/>
<dbReference type="GO" id="GO:0015074">
    <property type="term" value="P:DNA integration"/>
    <property type="evidence" value="ECO:0007669"/>
    <property type="project" value="TreeGrafter"/>
</dbReference>
<dbReference type="GO" id="GO:0044547">
    <property type="term" value="F:DNA topoisomerase binding"/>
    <property type="evidence" value="ECO:0007669"/>
    <property type="project" value="TreeGrafter"/>
</dbReference>
<dbReference type="PANTHER" id="PTHR46060">
    <property type="entry name" value="MARINER MOS1 TRANSPOSASE-LIKE PROTEIN"/>
    <property type="match status" value="1"/>
</dbReference>
<dbReference type="Pfam" id="PF17906">
    <property type="entry name" value="HTH_48"/>
    <property type="match status" value="1"/>
</dbReference>
<feature type="domain" description="Mos1 transposase HTH" evidence="1">
    <location>
        <begin position="2"/>
        <end position="45"/>
    </location>
</feature>
<evidence type="ECO:0000313" key="3">
    <source>
        <dbReference type="WBParaSite" id="HCON_00173580-00001"/>
    </source>
</evidence>
<dbReference type="Proteomes" id="UP000025227">
    <property type="component" value="Unplaced"/>
</dbReference>
<sequence>MVLLHEFNLGRTAKKSATNISVTWGEETASGRTVCRWFQKLRNGDESLKDEERVGLPSLVDHDVLLRAVEEDRRQPFREIVKKMVVFYTLLAAFLKQLGMVKKLDKWMPHELTKQQQRF</sequence>
<evidence type="ECO:0000259" key="1">
    <source>
        <dbReference type="Pfam" id="PF17906"/>
    </source>
</evidence>
<dbReference type="GO" id="GO:0046975">
    <property type="term" value="F:histone H3K36 methyltransferase activity"/>
    <property type="evidence" value="ECO:0007669"/>
    <property type="project" value="TreeGrafter"/>
</dbReference>
<dbReference type="PANTHER" id="PTHR46060:SF2">
    <property type="entry name" value="HISTONE-LYSINE N-METHYLTRANSFERASE SETMAR"/>
    <property type="match status" value="1"/>
</dbReference>